<name>A0A919YN59_9BACL</name>
<protein>
    <recommendedName>
        <fullName evidence="3">Heptaprenyl diphosphate synthase</fullName>
    </recommendedName>
</protein>
<organism evidence="1 2">
    <name type="scientific">Paenibacillus montaniterrae</name>
    <dbReference type="NCBI Taxonomy" id="429341"/>
    <lineage>
        <taxon>Bacteria</taxon>
        <taxon>Bacillati</taxon>
        <taxon>Bacillota</taxon>
        <taxon>Bacilli</taxon>
        <taxon>Bacillales</taxon>
        <taxon>Paenibacillaceae</taxon>
        <taxon>Paenibacillus</taxon>
    </lineage>
</organism>
<comment type="caution">
    <text evidence="1">The sequence shown here is derived from an EMBL/GenBank/DDBJ whole genome shotgun (WGS) entry which is preliminary data.</text>
</comment>
<evidence type="ECO:0000313" key="1">
    <source>
        <dbReference type="EMBL" id="GIP15149.1"/>
    </source>
</evidence>
<dbReference type="InterPro" id="IPR009920">
    <property type="entry name" value="HEPPP_synth_su1"/>
</dbReference>
<gene>
    <name evidence="1" type="ORF">J40TS1_07910</name>
</gene>
<dbReference type="AlphaFoldDB" id="A0A919YN59"/>
<dbReference type="RefSeq" id="WP_213513329.1">
    <property type="nucleotide sequence ID" value="NZ_BOSE01000001.1"/>
</dbReference>
<keyword evidence="2" id="KW-1185">Reference proteome</keyword>
<dbReference type="Proteomes" id="UP000683139">
    <property type="component" value="Unassembled WGS sequence"/>
</dbReference>
<proteinExistence type="predicted"/>
<reference evidence="1" key="1">
    <citation type="submission" date="2021-03" db="EMBL/GenBank/DDBJ databases">
        <title>Antimicrobial resistance genes in bacteria isolated from Japanese honey, and their potential for conferring macrolide and lincosamide resistance in the American foulbrood pathogen Paenibacillus larvae.</title>
        <authorList>
            <person name="Okamoto M."/>
            <person name="Kumagai M."/>
            <person name="Kanamori H."/>
            <person name="Takamatsu D."/>
        </authorList>
    </citation>
    <scope>NUCLEOTIDE SEQUENCE</scope>
    <source>
        <strain evidence="1">J40TS1</strain>
    </source>
</reference>
<evidence type="ECO:0008006" key="3">
    <source>
        <dbReference type="Google" id="ProtNLM"/>
    </source>
</evidence>
<dbReference type="Pfam" id="PF07307">
    <property type="entry name" value="HEPPP_synt_1"/>
    <property type="match status" value="1"/>
</dbReference>
<dbReference type="GO" id="GO:0009234">
    <property type="term" value="P:menaquinone biosynthetic process"/>
    <property type="evidence" value="ECO:0007669"/>
    <property type="project" value="InterPro"/>
</dbReference>
<sequence length="285" mass="33150">MKKYRVADAAAPYVQYDMIHLHTELPAYAEPRLQLLFGALRSSKQSRERSELFNLVTALVQLGMDTHDLIDTETGQRTEKQMRSRQLKILAGDYFSARFYQLLAAAGEVELIGLLSKAVADVNRLKITLYEKVQAATLTAEEYLSSRINLKSEMFLPFYRYFEEPLAEIWQELLHYVSRFEVIYEELKDSVTAGGFARSFAYWSLLGAISPAEEKSLLKQDNYEHLLEKHNIRRYLMDTLHTVYDAVHKLLESEHFTELKKELHHLMEEMALKVAKYSMKRVEAQ</sequence>
<dbReference type="Gene3D" id="1.20.120.1450">
    <property type="match status" value="1"/>
</dbReference>
<dbReference type="EMBL" id="BOSE01000001">
    <property type="protein sequence ID" value="GIP15149.1"/>
    <property type="molecule type" value="Genomic_DNA"/>
</dbReference>
<accession>A0A919YN59</accession>
<evidence type="ECO:0000313" key="2">
    <source>
        <dbReference type="Proteomes" id="UP000683139"/>
    </source>
</evidence>